<gene>
    <name evidence="1" type="ORF">Tco_1069906</name>
</gene>
<accession>A0ABQ5HKZ4</accession>
<evidence type="ECO:0000313" key="1">
    <source>
        <dbReference type="EMBL" id="GJT88189.1"/>
    </source>
</evidence>
<comment type="caution">
    <text evidence="1">The sequence shown here is derived from an EMBL/GenBank/DDBJ whole genome shotgun (WGS) entry which is preliminary data.</text>
</comment>
<dbReference type="Proteomes" id="UP001151760">
    <property type="component" value="Unassembled WGS sequence"/>
</dbReference>
<proteinExistence type="predicted"/>
<sequence length="181" mass="20508">MLDLVCSPLPLEFCEYKIPVNTLDIGEFPSDGSLVGLQHLYESGFLPDTQIFSNDDWMTAEQFSLNRCLVNSRSCFVVQSFLKHWWQTMHVQESIRGSSARSGDFRKCSMNFKAKGRPFRGIFSMYTLDGMVKSLVLGMNNGSQLGLSEVGRLWCSVRIVPCPLSPRFQLPPPEVEFEVLI</sequence>
<dbReference type="EMBL" id="BQNB010019706">
    <property type="protein sequence ID" value="GJT88189.1"/>
    <property type="molecule type" value="Genomic_DNA"/>
</dbReference>
<reference evidence="1" key="1">
    <citation type="journal article" date="2022" name="Int. J. Mol. Sci.">
        <title>Draft Genome of Tanacetum Coccineum: Genomic Comparison of Closely Related Tanacetum-Family Plants.</title>
        <authorList>
            <person name="Yamashiro T."/>
            <person name="Shiraishi A."/>
            <person name="Nakayama K."/>
            <person name="Satake H."/>
        </authorList>
    </citation>
    <scope>NUCLEOTIDE SEQUENCE</scope>
</reference>
<keyword evidence="2" id="KW-1185">Reference proteome</keyword>
<organism evidence="1 2">
    <name type="scientific">Tanacetum coccineum</name>
    <dbReference type="NCBI Taxonomy" id="301880"/>
    <lineage>
        <taxon>Eukaryota</taxon>
        <taxon>Viridiplantae</taxon>
        <taxon>Streptophyta</taxon>
        <taxon>Embryophyta</taxon>
        <taxon>Tracheophyta</taxon>
        <taxon>Spermatophyta</taxon>
        <taxon>Magnoliopsida</taxon>
        <taxon>eudicotyledons</taxon>
        <taxon>Gunneridae</taxon>
        <taxon>Pentapetalae</taxon>
        <taxon>asterids</taxon>
        <taxon>campanulids</taxon>
        <taxon>Asterales</taxon>
        <taxon>Asteraceae</taxon>
        <taxon>Asteroideae</taxon>
        <taxon>Anthemideae</taxon>
        <taxon>Anthemidinae</taxon>
        <taxon>Tanacetum</taxon>
    </lineage>
</organism>
<evidence type="ECO:0000313" key="2">
    <source>
        <dbReference type="Proteomes" id="UP001151760"/>
    </source>
</evidence>
<protein>
    <submittedName>
        <fullName evidence="1">Uncharacterized protein</fullName>
    </submittedName>
</protein>
<reference evidence="1" key="2">
    <citation type="submission" date="2022-01" db="EMBL/GenBank/DDBJ databases">
        <authorList>
            <person name="Yamashiro T."/>
            <person name="Shiraishi A."/>
            <person name="Satake H."/>
            <person name="Nakayama K."/>
        </authorList>
    </citation>
    <scope>NUCLEOTIDE SEQUENCE</scope>
</reference>
<name>A0ABQ5HKZ4_9ASTR</name>